<evidence type="ECO:0000313" key="2">
    <source>
        <dbReference type="Proteomes" id="UP000276194"/>
    </source>
</evidence>
<dbReference type="AlphaFoldDB" id="A0A3M4ULP0"/>
<comment type="caution">
    <text evidence="1">The sequence shown here is derived from an EMBL/GenBank/DDBJ whole genome shotgun (WGS) entry which is preliminary data.</text>
</comment>
<dbReference type="Gene3D" id="3.40.50.300">
    <property type="entry name" value="P-loop containing nucleotide triphosphate hydrolases"/>
    <property type="match status" value="1"/>
</dbReference>
<accession>A0A3M4ULP0</accession>
<evidence type="ECO:0008006" key="3">
    <source>
        <dbReference type="Google" id="ProtNLM"/>
    </source>
</evidence>
<protein>
    <recommendedName>
        <fullName evidence="3">DNA helicase</fullName>
    </recommendedName>
</protein>
<dbReference type="InterPro" id="IPR027417">
    <property type="entry name" value="P-loop_NTPase"/>
</dbReference>
<dbReference type="RefSeq" id="WP_122321112.1">
    <property type="nucleotide sequence ID" value="NZ_RBRD01000021.1"/>
</dbReference>
<dbReference type="SUPFAM" id="SSF52540">
    <property type="entry name" value="P-loop containing nucleoside triphosphate hydrolases"/>
    <property type="match status" value="1"/>
</dbReference>
<dbReference type="Proteomes" id="UP000276194">
    <property type="component" value="Unassembled WGS sequence"/>
</dbReference>
<dbReference type="EMBL" id="RBTD01000075">
    <property type="protein sequence ID" value="RMT25207.1"/>
    <property type="molecule type" value="Genomic_DNA"/>
</dbReference>
<reference evidence="1 2" key="1">
    <citation type="submission" date="2018-08" db="EMBL/GenBank/DDBJ databases">
        <title>Recombination of ecologically and evolutionarily significant loci maintains genetic cohesion in the Pseudomonas syringae species complex.</title>
        <authorList>
            <person name="Dillon M."/>
            <person name="Thakur S."/>
            <person name="Almeida R.N.D."/>
            <person name="Weir B.S."/>
            <person name="Guttman D.S."/>
        </authorList>
    </citation>
    <scope>NUCLEOTIDE SEQUENCE [LARGE SCALE GENOMIC DNA]</scope>
    <source>
        <strain evidence="1 2">ICMP 6941</strain>
    </source>
</reference>
<gene>
    <name evidence="1" type="ORF">ALP52_03241</name>
</gene>
<evidence type="ECO:0000313" key="1">
    <source>
        <dbReference type="EMBL" id="RMT25207.1"/>
    </source>
</evidence>
<proteinExistence type="predicted"/>
<name>A0A3M4ULP0_PSEA0</name>
<sequence>MKLPLLDDLIDEQLNVYEASLKENLFVLGPPGSGKTTMAVHRIKRLLSIGSSALLLTKNRMLAALAGQLGDNSFTTLTMNSFITSEFYRRFGRNAPEPKPFMYDWQEIMNEYEKAKITPALGKL</sequence>
<organism evidence="1 2">
    <name type="scientific">Pseudomonas amygdali pv. mori</name>
    <dbReference type="NCBI Taxonomy" id="34065"/>
    <lineage>
        <taxon>Bacteria</taxon>
        <taxon>Pseudomonadati</taxon>
        <taxon>Pseudomonadota</taxon>
        <taxon>Gammaproteobacteria</taxon>
        <taxon>Pseudomonadales</taxon>
        <taxon>Pseudomonadaceae</taxon>
        <taxon>Pseudomonas</taxon>
        <taxon>Pseudomonas amygdali</taxon>
    </lineage>
</organism>